<accession>X0Z9V2</accession>
<evidence type="ECO:0000313" key="2">
    <source>
        <dbReference type="EMBL" id="GAG66170.1"/>
    </source>
</evidence>
<evidence type="ECO:0008006" key="3">
    <source>
        <dbReference type="Google" id="ProtNLM"/>
    </source>
</evidence>
<gene>
    <name evidence="2" type="ORF">S01H4_17968</name>
</gene>
<name>X0Z9V2_9ZZZZ</name>
<comment type="caution">
    <text evidence="2">The sequence shown here is derived from an EMBL/GenBank/DDBJ whole genome shotgun (WGS) entry which is preliminary data.</text>
</comment>
<organism evidence="2">
    <name type="scientific">marine sediment metagenome</name>
    <dbReference type="NCBI Taxonomy" id="412755"/>
    <lineage>
        <taxon>unclassified sequences</taxon>
        <taxon>metagenomes</taxon>
        <taxon>ecological metagenomes</taxon>
    </lineage>
</organism>
<keyword evidence="1" id="KW-0175">Coiled coil</keyword>
<dbReference type="AlphaFoldDB" id="X0Z9V2"/>
<evidence type="ECO:0000256" key="1">
    <source>
        <dbReference type="SAM" id="Coils"/>
    </source>
</evidence>
<feature type="coiled-coil region" evidence="1">
    <location>
        <begin position="5"/>
        <end position="81"/>
    </location>
</feature>
<reference evidence="2" key="1">
    <citation type="journal article" date="2014" name="Front. Microbiol.">
        <title>High frequency of phylogenetically diverse reductive dehalogenase-homologous genes in deep subseafloor sedimentary metagenomes.</title>
        <authorList>
            <person name="Kawai M."/>
            <person name="Futagami T."/>
            <person name="Toyoda A."/>
            <person name="Takaki Y."/>
            <person name="Nishi S."/>
            <person name="Hori S."/>
            <person name="Arai W."/>
            <person name="Tsubouchi T."/>
            <person name="Morono Y."/>
            <person name="Uchiyama I."/>
            <person name="Ito T."/>
            <person name="Fujiyama A."/>
            <person name="Inagaki F."/>
            <person name="Takami H."/>
        </authorList>
    </citation>
    <scope>NUCLEOTIDE SEQUENCE</scope>
    <source>
        <strain evidence="2">Expedition CK06-06</strain>
    </source>
</reference>
<proteinExistence type="predicted"/>
<dbReference type="Gene3D" id="1.20.120.330">
    <property type="entry name" value="Nucleotidyltransferases domain 2"/>
    <property type="match status" value="1"/>
</dbReference>
<dbReference type="EMBL" id="BART01007946">
    <property type="protein sequence ID" value="GAG66170.1"/>
    <property type="molecule type" value="Genomic_DNA"/>
</dbReference>
<protein>
    <recommendedName>
        <fullName evidence="3">Roadblock/LAMTOR2 domain-containing protein</fullName>
    </recommendedName>
</protein>
<sequence length="308" mass="36382">MEISKKQFETRLIELDESRSEFEERGNKLEHARESFKQLSKNLEEKRIDLEQREKNLNQIKRELERTKQQIEADSNSLDNRIFRHKEQKEKISIVSERTIDSSDMDLLSEDKWKDSGIIQIERGKVDILQDILQELLFQGDFQSCFLIDGQGMIISEYSKTELDALAIGAMFSLVCTTVLRTIRSLSLSELEYFKLSSINGEFILRNIDINNYERNFILLAYYNEGDSNIPINKQTLSKKTIRKILKSVKKDFNESRKNSRISWIFDNLSDRIDFLKQKYNHFEGDINLIRLNLMNKASLKLRELFEM</sequence>